<dbReference type="Pfam" id="PF01943">
    <property type="entry name" value="Polysacc_synt"/>
    <property type="match status" value="1"/>
</dbReference>
<sequence>MKRDSIIIGTLILTVATTIVRIVGMGFRIYLANILGAEGIGLYQLILTIYMLMVTLATSGIRVAVSRLVSEELTLKHYANAKKVLRQSIGLSLFTGLLSAFLLYYFADYISVNILKDSRTVMPMLYLVPSLPLIAVSNCYKGYFYAVGKITKPAIVQVTEQLVRIFVIFSIMNAYLPKGIEYGCIAIAIGMTAEELFSLFLTWIFYIFEKKPFSIKTNQKSDIMIFKILGIALPLSATSYLNAILRTVENAMIPARLLIYGLSAEAAMSLYGMIKGMVLPILFFPSSFLTSLSSILIPSVAGDNALSNEKKVSNTLSKVLHFTSISGILVVAVFVAFPNEVAIAVYNDSQVGLMIKIISYVCPFMYLNMVISSMLHALGEQMSSFKVNIIESILKISIIYFFVPIYGFNAYLFALFLTTILNTILYLTRLLQVSCIVFEVGNWIFKPIISAAAAGFLSKAIYNMFMLNSSNNIISLISSIIILCLLYLMGLIYTKSIHLSSINELSRRLKF</sequence>
<feature type="transmembrane region" description="Helical" evidence="6">
    <location>
        <begin position="7"/>
        <end position="30"/>
    </location>
</feature>
<feature type="transmembrane region" description="Helical" evidence="6">
    <location>
        <begin position="182"/>
        <end position="208"/>
    </location>
</feature>
<dbReference type="InterPro" id="IPR002797">
    <property type="entry name" value="Polysacc_synth"/>
</dbReference>
<keyword evidence="3 6" id="KW-0812">Transmembrane</keyword>
<feature type="transmembrane region" description="Helical" evidence="6">
    <location>
        <begin position="126"/>
        <end position="146"/>
    </location>
</feature>
<keyword evidence="8" id="KW-1185">Reference proteome</keyword>
<feature type="transmembrane region" description="Helical" evidence="6">
    <location>
        <begin position="281"/>
        <end position="301"/>
    </location>
</feature>
<dbReference type="GO" id="GO:0005886">
    <property type="term" value="C:plasma membrane"/>
    <property type="evidence" value="ECO:0007669"/>
    <property type="project" value="UniProtKB-SubCell"/>
</dbReference>
<dbReference type="RefSeq" id="WP_179238335.1">
    <property type="nucleotide sequence ID" value="NZ_JACBNQ010000011.1"/>
</dbReference>
<keyword evidence="5 6" id="KW-0472">Membrane</keyword>
<evidence type="ECO:0000313" key="7">
    <source>
        <dbReference type="EMBL" id="NYB74633.1"/>
    </source>
</evidence>
<keyword evidence="4 6" id="KW-1133">Transmembrane helix</keyword>
<feature type="transmembrane region" description="Helical" evidence="6">
    <location>
        <begin position="228"/>
        <end position="245"/>
    </location>
</feature>
<comment type="caution">
    <text evidence="7">The sequence shown here is derived from an EMBL/GenBank/DDBJ whole genome shotgun (WGS) entry which is preliminary data.</text>
</comment>
<dbReference type="PIRSF" id="PIRSF038958">
    <property type="entry name" value="PG_synth_SpoVB"/>
    <property type="match status" value="1"/>
</dbReference>
<evidence type="ECO:0000256" key="2">
    <source>
        <dbReference type="ARBA" id="ARBA00022475"/>
    </source>
</evidence>
<evidence type="ECO:0000256" key="1">
    <source>
        <dbReference type="ARBA" id="ARBA00004651"/>
    </source>
</evidence>
<dbReference type="InterPro" id="IPR024923">
    <property type="entry name" value="PG_synth_SpoVB"/>
</dbReference>
<dbReference type="Proteomes" id="UP000611629">
    <property type="component" value="Unassembled WGS sequence"/>
</dbReference>
<dbReference type="InterPro" id="IPR050833">
    <property type="entry name" value="Poly_Biosynth_Transport"/>
</dbReference>
<keyword evidence="2" id="KW-1003">Cell membrane</keyword>
<feature type="transmembrane region" description="Helical" evidence="6">
    <location>
        <begin position="42"/>
        <end position="64"/>
    </location>
</feature>
<dbReference type="PANTHER" id="PTHR30250:SF21">
    <property type="entry name" value="LIPID II FLIPPASE MURJ"/>
    <property type="match status" value="1"/>
</dbReference>
<dbReference type="CDD" id="cd13124">
    <property type="entry name" value="MATE_SpoVB_like"/>
    <property type="match status" value="1"/>
</dbReference>
<accession>A0A974GWN2</accession>
<dbReference type="EMBL" id="JACBNQ010000011">
    <property type="protein sequence ID" value="NYB74633.1"/>
    <property type="molecule type" value="Genomic_DNA"/>
</dbReference>
<evidence type="ECO:0000313" key="8">
    <source>
        <dbReference type="Proteomes" id="UP000611629"/>
    </source>
</evidence>
<gene>
    <name evidence="7" type="ORF">HZF24_10850</name>
</gene>
<dbReference type="PANTHER" id="PTHR30250">
    <property type="entry name" value="PST FAMILY PREDICTED COLANIC ACID TRANSPORTER"/>
    <property type="match status" value="1"/>
</dbReference>
<name>A0A974GWN2_SEDHY</name>
<feature type="transmembrane region" description="Helical" evidence="6">
    <location>
        <begin position="473"/>
        <end position="493"/>
    </location>
</feature>
<feature type="transmembrane region" description="Helical" evidence="6">
    <location>
        <begin position="357"/>
        <end position="378"/>
    </location>
</feature>
<organism evidence="7 8">
    <name type="scientific">Sedimentibacter hydroxybenzoicus DSM 7310</name>
    <dbReference type="NCBI Taxonomy" id="1123245"/>
    <lineage>
        <taxon>Bacteria</taxon>
        <taxon>Bacillati</taxon>
        <taxon>Bacillota</taxon>
        <taxon>Tissierellia</taxon>
        <taxon>Sedimentibacter</taxon>
    </lineage>
</organism>
<feature type="transmembrane region" description="Helical" evidence="6">
    <location>
        <begin position="321"/>
        <end position="345"/>
    </location>
</feature>
<evidence type="ECO:0000256" key="6">
    <source>
        <dbReference type="SAM" id="Phobius"/>
    </source>
</evidence>
<dbReference type="AlphaFoldDB" id="A0A974GWN2"/>
<evidence type="ECO:0000256" key="4">
    <source>
        <dbReference type="ARBA" id="ARBA00022989"/>
    </source>
</evidence>
<proteinExistence type="predicted"/>
<evidence type="ECO:0000256" key="3">
    <source>
        <dbReference type="ARBA" id="ARBA00022692"/>
    </source>
</evidence>
<comment type="subcellular location">
    <subcellularLocation>
        <location evidence="1">Cell membrane</location>
        <topology evidence="1">Multi-pass membrane protein</topology>
    </subcellularLocation>
</comment>
<feature type="transmembrane region" description="Helical" evidence="6">
    <location>
        <begin position="257"/>
        <end position="274"/>
    </location>
</feature>
<protein>
    <submittedName>
        <fullName evidence="7">Polysaccharide biosynthesis protein</fullName>
    </submittedName>
</protein>
<reference evidence="7" key="1">
    <citation type="submission" date="2020-07" db="EMBL/GenBank/DDBJ databases">
        <title>Genomic analysis of a strain of Sedimentibacter Hydroxybenzoicus DSM7310.</title>
        <authorList>
            <person name="Ma S."/>
        </authorList>
    </citation>
    <scope>NUCLEOTIDE SEQUENCE</scope>
    <source>
        <strain evidence="7">DSM 7310</strain>
    </source>
</reference>
<feature type="transmembrane region" description="Helical" evidence="6">
    <location>
        <begin position="84"/>
        <end position="106"/>
    </location>
</feature>
<evidence type="ECO:0000256" key="5">
    <source>
        <dbReference type="ARBA" id="ARBA00023136"/>
    </source>
</evidence>
<feature type="transmembrane region" description="Helical" evidence="6">
    <location>
        <begin position="398"/>
        <end position="427"/>
    </location>
</feature>